<accession>A0A151X9E6</accession>
<evidence type="ECO:0000313" key="3">
    <source>
        <dbReference type="Proteomes" id="UP000075809"/>
    </source>
</evidence>
<feature type="region of interest" description="Disordered" evidence="1">
    <location>
        <begin position="24"/>
        <end position="56"/>
    </location>
</feature>
<protein>
    <submittedName>
        <fullName evidence="2">Uncharacterized protein</fullName>
    </submittedName>
</protein>
<gene>
    <name evidence="2" type="ORF">ALC60_04158</name>
</gene>
<name>A0A151X9E6_9HYME</name>
<reference evidence="2 3" key="1">
    <citation type="submission" date="2015-09" db="EMBL/GenBank/DDBJ databases">
        <title>Trachymyrmex zeteki WGS genome.</title>
        <authorList>
            <person name="Nygaard S."/>
            <person name="Hu H."/>
            <person name="Boomsma J."/>
            <person name="Zhang G."/>
        </authorList>
    </citation>
    <scope>NUCLEOTIDE SEQUENCE [LARGE SCALE GENOMIC DNA]</scope>
    <source>
        <strain evidence="2">Tzet28-1</strain>
        <tissue evidence="2">Whole body</tissue>
    </source>
</reference>
<keyword evidence="3" id="KW-1185">Reference proteome</keyword>
<evidence type="ECO:0000313" key="2">
    <source>
        <dbReference type="EMBL" id="KYQ56954.1"/>
    </source>
</evidence>
<dbReference type="Proteomes" id="UP000075809">
    <property type="component" value="Unassembled WGS sequence"/>
</dbReference>
<organism evidence="2 3">
    <name type="scientific">Mycetomoellerius zeteki</name>
    <dbReference type="NCBI Taxonomy" id="64791"/>
    <lineage>
        <taxon>Eukaryota</taxon>
        <taxon>Metazoa</taxon>
        <taxon>Ecdysozoa</taxon>
        <taxon>Arthropoda</taxon>
        <taxon>Hexapoda</taxon>
        <taxon>Insecta</taxon>
        <taxon>Pterygota</taxon>
        <taxon>Neoptera</taxon>
        <taxon>Endopterygota</taxon>
        <taxon>Hymenoptera</taxon>
        <taxon>Apocrita</taxon>
        <taxon>Aculeata</taxon>
        <taxon>Formicoidea</taxon>
        <taxon>Formicidae</taxon>
        <taxon>Myrmicinae</taxon>
        <taxon>Mycetomoellerius</taxon>
    </lineage>
</organism>
<evidence type="ECO:0000256" key="1">
    <source>
        <dbReference type="SAM" id="MobiDB-lite"/>
    </source>
</evidence>
<proteinExistence type="predicted"/>
<dbReference type="AlphaFoldDB" id="A0A151X9E6"/>
<feature type="compositionally biased region" description="Polar residues" evidence="1">
    <location>
        <begin position="36"/>
        <end position="50"/>
    </location>
</feature>
<dbReference type="EMBL" id="KQ982383">
    <property type="protein sequence ID" value="KYQ56954.1"/>
    <property type="molecule type" value="Genomic_DNA"/>
</dbReference>
<sequence>MPISISIYQANGSRSLGYQFPEEEADKEARRKMGSNRGNNIAKSYANSMDTRPRSTARGSLFAGDILSRKYRLRPSHRQVQPPGANVVDRVGVYHGDSLKDIPDDRLSGRANNGGDTRAGVAKARQREEIMLNSEWKEGGDVCFRLCFGGAIGGIQQIAERTVEDRERNLSIVCTDRHIMGSNDDDTTAYVSHHLTRFVCSLIACREYNARCRDQPIHDPFNHSQTFMNYILKKQICP</sequence>